<dbReference type="Proteomes" id="UP000011668">
    <property type="component" value="Unassembled WGS sequence"/>
</dbReference>
<dbReference type="GO" id="GO:0008320">
    <property type="term" value="F:protein transmembrane transporter activity"/>
    <property type="evidence" value="ECO:0007669"/>
    <property type="project" value="UniProtKB-UniRule"/>
</dbReference>
<evidence type="ECO:0000256" key="9">
    <source>
        <dbReference type="RuleBase" id="RU367038"/>
    </source>
</evidence>
<dbReference type="PANTHER" id="PTHR14110">
    <property type="entry name" value="MITOCHONDRIAL IMPORT INNER MEMBRANE TRANSLOCASE SUBUNIT TIM22"/>
    <property type="match status" value="1"/>
</dbReference>
<keyword evidence="9" id="KW-0653">Protein transport</keyword>
<dbReference type="STRING" id="983506.L8WR21"/>
<keyword evidence="5 9" id="KW-0999">Mitochondrion inner membrane</keyword>
<evidence type="ECO:0000256" key="6">
    <source>
        <dbReference type="ARBA" id="ARBA00022989"/>
    </source>
</evidence>
<comment type="similarity">
    <text evidence="2 9">Belongs to the Tim17/Tim22/Tim23 family.</text>
</comment>
<organism evidence="11 12">
    <name type="scientific">Thanatephorus cucumeris (strain AG1-IA)</name>
    <name type="common">Rice sheath blight fungus</name>
    <name type="synonym">Rhizoctonia solani</name>
    <dbReference type="NCBI Taxonomy" id="983506"/>
    <lineage>
        <taxon>Eukaryota</taxon>
        <taxon>Fungi</taxon>
        <taxon>Dikarya</taxon>
        <taxon>Basidiomycota</taxon>
        <taxon>Agaricomycotina</taxon>
        <taxon>Agaricomycetes</taxon>
        <taxon>Cantharellales</taxon>
        <taxon>Ceratobasidiaceae</taxon>
        <taxon>Rhizoctonia</taxon>
        <taxon>Rhizoctonia solani AG-1</taxon>
    </lineage>
</organism>
<evidence type="ECO:0000256" key="10">
    <source>
        <dbReference type="SAM" id="MobiDB-lite"/>
    </source>
</evidence>
<keyword evidence="6" id="KW-1133">Transmembrane helix</keyword>
<dbReference type="GO" id="GO:0030943">
    <property type="term" value="F:mitochondrion targeting sequence binding"/>
    <property type="evidence" value="ECO:0007669"/>
    <property type="project" value="TreeGrafter"/>
</dbReference>
<comment type="subcellular location">
    <subcellularLocation>
        <location evidence="1 9">Mitochondrion inner membrane</location>
        <topology evidence="1 9">Multi-pass membrane protein</topology>
    </subcellularLocation>
</comment>
<dbReference type="GO" id="GO:0042721">
    <property type="term" value="C:TIM22 mitochondrial import inner membrane insertion complex"/>
    <property type="evidence" value="ECO:0007669"/>
    <property type="project" value="UniProtKB-UniRule"/>
</dbReference>
<dbReference type="OrthoDB" id="75343at2759"/>
<evidence type="ECO:0000256" key="4">
    <source>
        <dbReference type="ARBA" id="ARBA00022692"/>
    </source>
</evidence>
<feature type="region of interest" description="Disordered" evidence="10">
    <location>
        <begin position="1"/>
        <end position="20"/>
    </location>
</feature>
<evidence type="ECO:0000256" key="7">
    <source>
        <dbReference type="ARBA" id="ARBA00023128"/>
    </source>
</evidence>
<keyword evidence="12" id="KW-1185">Reference proteome</keyword>
<comment type="subunit">
    <text evidence="9">Component of the TIM22 complex.</text>
</comment>
<dbReference type="HOGENOM" id="CLU_924953_0_0_1"/>
<gene>
    <name evidence="11" type="ORF">AG1IA_06778</name>
</gene>
<evidence type="ECO:0000256" key="8">
    <source>
        <dbReference type="ARBA" id="ARBA00023136"/>
    </source>
</evidence>
<keyword evidence="8" id="KW-0472">Membrane</keyword>
<evidence type="ECO:0000256" key="3">
    <source>
        <dbReference type="ARBA" id="ARBA00020722"/>
    </source>
</evidence>
<protein>
    <recommendedName>
        <fullName evidence="3 9">Mitochondrial import inner membrane translocase subunit TIM22</fullName>
    </recommendedName>
</protein>
<keyword evidence="9" id="KW-0811">Translocation</keyword>
<accession>L8WR21</accession>
<name>L8WR21_THACA</name>
<dbReference type="InterPro" id="IPR039175">
    <property type="entry name" value="TIM22"/>
</dbReference>
<keyword evidence="4" id="KW-0812">Transmembrane</keyword>
<evidence type="ECO:0000313" key="12">
    <source>
        <dbReference type="Proteomes" id="UP000011668"/>
    </source>
</evidence>
<sequence length="301" mass="33176">MNNWGVPIYQPGKEPLPPGLTEEDRPVLMQQKKVENWMRTGSESCAFKTVLSGGAGFALGAFFSLMSSSFAIEDPMNRLNTDANMSTRQKTSEFFKSTGRGMWRSGSGFAKVGALYSGVECCIEGFRAKNDLTNAVSAGFISGAVLARNSGPRAAFGGGMAFAAFSAAIDMFMRRETAEPPNLFALPYTAQSIFVQHAINITWSSLNLNNAFCPWALIHSLEPSCGTKTFYWKVGGYRLRFQAPNWYISRFSTPEVPIEANNAIWQLEWPIPFSRRYLTISESSTAISSTFENFFATPCAI</sequence>
<evidence type="ECO:0000256" key="1">
    <source>
        <dbReference type="ARBA" id="ARBA00004448"/>
    </source>
</evidence>
<dbReference type="Pfam" id="PF02466">
    <property type="entry name" value="Tim17"/>
    <property type="match status" value="1"/>
</dbReference>
<dbReference type="GO" id="GO:0045039">
    <property type="term" value="P:protein insertion into mitochondrial inner membrane"/>
    <property type="evidence" value="ECO:0007669"/>
    <property type="project" value="UniProtKB-UniRule"/>
</dbReference>
<evidence type="ECO:0000256" key="5">
    <source>
        <dbReference type="ARBA" id="ARBA00022792"/>
    </source>
</evidence>
<keyword evidence="9" id="KW-0813">Transport</keyword>
<comment type="function">
    <text evidence="9">Essential core component of the TIM22 complex, a complex that mediates the import and insertion of multi-pass transmembrane proteins into the mitochondrial inner membrane. In the TIM22 complex, it constitutes the voltage-activated and signal-gated channel. Forms a twin-pore translocase that uses the membrane potential as external driving force in 2 voltage-dependent steps.</text>
</comment>
<evidence type="ECO:0000256" key="2">
    <source>
        <dbReference type="ARBA" id="ARBA00008444"/>
    </source>
</evidence>
<proteinExistence type="inferred from homology"/>
<evidence type="ECO:0000313" key="11">
    <source>
        <dbReference type="EMBL" id="ELU39198.1"/>
    </source>
</evidence>
<dbReference type="AlphaFoldDB" id="L8WR21"/>
<reference evidence="11 12" key="1">
    <citation type="journal article" date="2013" name="Nat. Commun.">
        <title>The evolution and pathogenic mechanisms of the rice sheath blight pathogen.</title>
        <authorList>
            <person name="Zheng A."/>
            <person name="Lin R."/>
            <person name="Xu L."/>
            <person name="Qin P."/>
            <person name="Tang C."/>
            <person name="Ai P."/>
            <person name="Zhang D."/>
            <person name="Liu Y."/>
            <person name="Sun Z."/>
            <person name="Feng H."/>
            <person name="Wang Y."/>
            <person name="Chen Y."/>
            <person name="Liang X."/>
            <person name="Fu R."/>
            <person name="Li Q."/>
            <person name="Zhang J."/>
            <person name="Yu X."/>
            <person name="Xie Z."/>
            <person name="Ding L."/>
            <person name="Guan P."/>
            <person name="Tang J."/>
            <person name="Liang Y."/>
            <person name="Wang S."/>
            <person name="Deng Q."/>
            <person name="Li S."/>
            <person name="Zhu J."/>
            <person name="Wang L."/>
            <person name="Liu H."/>
            <person name="Li P."/>
        </authorList>
    </citation>
    <scope>NUCLEOTIDE SEQUENCE [LARGE SCALE GENOMIC DNA]</scope>
    <source>
        <strain evidence="12">AG-1 IA</strain>
    </source>
</reference>
<comment type="caution">
    <text evidence="11">The sequence shown here is derived from an EMBL/GenBank/DDBJ whole genome shotgun (WGS) entry which is preliminary data.</text>
</comment>
<dbReference type="EMBL" id="AFRT01001891">
    <property type="protein sequence ID" value="ELU39198.1"/>
    <property type="molecule type" value="Genomic_DNA"/>
</dbReference>
<keyword evidence="7 9" id="KW-0496">Mitochondrion</keyword>
<dbReference type="PANTHER" id="PTHR14110:SF0">
    <property type="entry name" value="MITOCHONDRIAL IMPORT INNER MEMBRANE TRANSLOCASE SUBUNIT TIM22"/>
    <property type="match status" value="1"/>
</dbReference>